<proteinExistence type="predicted"/>
<name>A0ABQ7W773_SOLTU</name>
<evidence type="ECO:0000313" key="1">
    <source>
        <dbReference type="EMBL" id="KAH0776603.1"/>
    </source>
</evidence>
<protein>
    <submittedName>
        <fullName evidence="1">Uncharacterized protein</fullName>
    </submittedName>
</protein>
<evidence type="ECO:0000313" key="2">
    <source>
        <dbReference type="Proteomes" id="UP000826656"/>
    </source>
</evidence>
<dbReference type="EMBL" id="JAIVGD010000003">
    <property type="protein sequence ID" value="KAH0776603.1"/>
    <property type="molecule type" value="Genomic_DNA"/>
</dbReference>
<reference evidence="1 2" key="1">
    <citation type="journal article" date="2021" name="bioRxiv">
        <title>Chromosome-scale and haplotype-resolved genome assembly of a tetraploid potato cultivar.</title>
        <authorList>
            <person name="Sun H."/>
            <person name="Jiao W.-B."/>
            <person name="Krause K."/>
            <person name="Campoy J.A."/>
            <person name="Goel M."/>
            <person name="Folz-Donahue K."/>
            <person name="Kukat C."/>
            <person name="Huettel B."/>
            <person name="Schneeberger K."/>
        </authorList>
    </citation>
    <scope>NUCLEOTIDE SEQUENCE [LARGE SCALE GENOMIC DNA]</scope>
    <source>
        <strain evidence="1">SolTubOtavaFocal</strain>
        <tissue evidence="1">Leaves</tissue>
    </source>
</reference>
<gene>
    <name evidence="1" type="ORF">KY290_008014</name>
</gene>
<organism evidence="1 2">
    <name type="scientific">Solanum tuberosum</name>
    <name type="common">Potato</name>
    <dbReference type="NCBI Taxonomy" id="4113"/>
    <lineage>
        <taxon>Eukaryota</taxon>
        <taxon>Viridiplantae</taxon>
        <taxon>Streptophyta</taxon>
        <taxon>Embryophyta</taxon>
        <taxon>Tracheophyta</taxon>
        <taxon>Spermatophyta</taxon>
        <taxon>Magnoliopsida</taxon>
        <taxon>eudicotyledons</taxon>
        <taxon>Gunneridae</taxon>
        <taxon>Pentapetalae</taxon>
        <taxon>asterids</taxon>
        <taxon>lamiids</taxon>
        <taxon>Solanales</taxon>
        <taxon>Solanaceae</taxon>
        <taxon>Solanoideae</taxon>
        <taxon>Solaneae</taxon>
        <taxon>Solanum</taxon>
    </lineage>
</organism>
<dbReference type="Proteomes" id="UP000826656">
    <property type="component" value="Unassembled WGS sequence"/>
</dbReference>
<keyword evidence="2" id="KW-1185">Reference proteome</keyword>
<sequence>MEVTMRSEHIVRYFKFLHCWTEHEQFFETVKQYWDREVKGTPMWRFHHKLKRVASTLSSWSRKEFGDIFATVREYDEKVRIMEEEVINNNTEANRTKLHQTNANYIRYMKLESSILRQKTQLQCFKDGDTNSKYFHAIMRGRRKKLFIHKLCTGNDDWIQGDENIAKEAGEYFQHIFTGQEIRINEDILQHTFPGWLQMSTIMFYKLCHPMN</sequence>
<accession>A0ABQ7W773</accession>
<comment type="caution">
    <text evidence="1">The sequence shown here is derived from an EMBL/GenBank/DDBJ whole genome shotgun (WGS) entry which is preliminary data.</text>
</comment>